<gene>
    <name evidence="1" type="ORF">AB0887_24635</name>
</gene>
<organism evidence="1 2">
    <name type="scientific">Streptomyces huasconensis</name>
    <dbReference type="NCBI Taxonomy" id="1854574"/>
    <lineage>
        <taxon>Bacteria</taxon>
        <taxon>Bacillati</taxon>
        <taxon>Actinomycetota</taxon>
        <taxon>Actinomycetes</taxon>
        <taxon>Kitasatosporales</taxon>
        <taxon>Streptomycetaceae</taxon>
        <taxon>Streptomyces</taxon>
    </lineage>
</organism>
<sequence length="79" mass="8062">MKPPLVVWASTKSGSTPNPVAAAGLATEEPVARMLARAAAGQPTAQGALHLAVAAEVWLCQVDATAPSWWEVNSRVAAG</sequence>
<keyword evidence="2" id="KW-1185">Reference proteome</keyword>
<comment type="caution">
    <text evidence="1">The sequence shown here is derived from an EMBL/GenBank/DDBJ whole genome shotgun (WGS) entry which is preliminary data.</text>
</comment>
<dbReference type="Proteomes" id="UP001553843">
    <property type="component" value="Unassembled WGS sequence"/>
</dbReference>
<accession>A0ABV3M1M0</accession>
<protein>
    <submittedName>
        <fullName evidence="1">Uncharacterized protein</fullName>
    </submittedName>
</protein>
<name>A0ABV3M1M0_9ACTN</name>
<evidence type="ECO:0000313" key="1">
    <source>
        <dbReference type="EMBL" id="MEW2365121.1"/>
    </source>
</evidence>
<reference evidence="1 2" key="1">
    <citation type="submission" date="2024-06" db="EMBL/GenBank/DDBJ databases">
        <title>The Natural Products Discovery Center: Release of the First 8490 Sequenced Strains for Exploring Actinobacteria Biosynthetic Diversity.</title>
        <authorList>
            <person name="Kalkreuter E."/>
            <person name="Kautsar S.A."/>
            <person name="Yang D."/>
            <person name="Bader C.D."/>
            <person name="Teijaro C.N."/>
            <person name="Fluegel L."/>
            <person name="Davis C.M."/>
            <person name="Simpson J.R."/>
            <person name="Lauterbach L."/>
            <person name="Steele A.D."/>
            <person name="Gui C."/>
            <person name="Meng S."/>
            <person name="Li G."/>
            <person name="Viehrig K."/>
            <person name="Ye F."/>
            <person name="Su P."/>
            <person name="Kiefer A.F."/>
            <person name="Nichols A."/>
            <person name="Cepeda A.J."/>
            <person name="Yan W."/>
            <person name="Fan B."/>
            <person name="Jiang Y."/>
            <person name="Adhikari A."/>
            <person name="Zheng C.-J."/>
            <person name="Schuster L."/>
            <person name="Cowan T.M."/>
            <person name="Smanski M.J."/>
            <person name="Chevrette M.G."/>
            <person name="De Carvalho L.P.S."/>
            <person name="Shen B."/>
        </authorList>
    </citation>
    <scope>NUCLEOTIDE SEQUENCE [LARGE SCALE GENOMIC DNA]</scope>
    <source>
        <strain evidence="1 2">NPDC047833</strain>
    </source>
</reference>
<evidence type="ECO:0000313" key="2">
    <source>
        <dbReference type="Proteomes" id="UP001553843"/>
    </source>
</evidence>
<dbReference type="RefSeq" id="WP_359781538.1">
    <property type="nucleotide sequence ID" value="NZ_JBEYRR010000010.1"/>
</dbReference>
<proteinExistence type="predicted"/>
<dbReference type="EMBL" id="JBEYRS010000010">
    <property type="protein sequence ID" value="MEW2365121.1"/>
    <property type="molecule type" value="Genomic_DNA"/>
</dbReference>